<comment type="subcellular location">
    <subcellularLocation>
        <location evidence="1">Membrane</location>
        <topology evidence="1">Multi-pass membrane protein</topology>
    </subcellularLocation>
</comment>
<feature type="domain" description="Rhodopsin" evidence="7">
    <location>
        <begin position="19"/>
        <end position="257"/>
    </location>
</feature>
<evidence type="ECO:0000256" key="4">
    <source>
        <dbReference type="ARBA" id="ARBA00023136"/>
    </source>
</evidence>
<evidence type="ECO:0000256" key="5">
    <source>
        <dbReference type="ARBA" id="ARBA00038359"/>
    </source>
</evidence>
<dbReference type="Pfam" id="PF20684">
    <property type="entry name" value="Fung_rhodopsin"/>
    <property type="match status" value="1"/>
</dbReference>
<protein>
    <recommendedName>
        <fullName evidence="7">Rhodopsin domain-containing protein</fullName>
    </recommendedName>
</protein>
<evidence type="ECO:0000259" key="7">
    <source>
        <dbReference type="Pfam" id="PF20684"/>
    </source>
</evidence>
<reference evidence="8 9" key="1">
    <citation type="journal article" date="2016" name="Nat. Commun.">
        <title>Ectomycorrhizal ecology is imprinted in the genome of the dominant symbiotic fungus Cenococcum geophilum.</title>
        <authorList>
            <consortium name="DOE Joint Genome Institute"/>
            <person name="Peter M."/>
            <person name="Kohler A."/>
            <person name="Ohm R.A."/>
            <person name="Kuo A."/>
            <person name="Krutzmann J."/>
            <person name="Morin E."/>
            <person name="Arend M."/>
            <person name="Barry K.W."/>
            <person name="Binder M."/>
            <person name="Choi C."/>
            <person name="Clum A."/>
            <person name="Copeland A."/>
            <person name="Grisel N."/>
            <person name="Haridas S."/>
            <person name="Kipfer T."/>
            <person name="LaButti K."/>
            <person name="Lindquist E."/>
            <person name="Lipzen A."/>
            <person name="Maire R."/>
            <person name="Meier B."/>
            <person name="Mihaltcheva S."/>
            <person name="Molinier V."/>
            <person name="Murat C."/>
            <person name="Poggeler S."/>
            <person name="Quandt C.A."/>
            <person name="Sperisen C."/>
            <person name="Tritt A."/>
            <person name="Tisserant E."/>
            <person name="Crous P.W."/>
            <person name="Henrissat B."/>
            <person name="Nehls U."/>
            <person name="Egli S."/>
            <person name="Spatafora J.W."/>
            <person name="Grigoriev I.V."/>
            <person name="Martin F.M."/>
        </authorList>
    </citation>
    <scope>NUCLEOTIDE SEQUENCE [LARGE SCALE GENOMIC DNA]</scope>
    <source>
        <strain evidence="8 9">CBS 207.34</strain>
    </source>
</reference>
<gene>
    <name evidence="8" type="ORF">AOQ84DRAFT_246671</name>
</gene>
<feature type="transmembrane region" description="Helical" evidence="6">
    <location>
        <begin position="80"/>
        <end position="101"/>
    </location>
</feature>
<dbReference type="PANTHER" id="PTHR33048">
    <property type="entry name" value="PTH11-LIKE INTEGRAL MEMBRANE PROTEIN (AFU_ORTHOLOGUE AFUA_5G11245)"/>
    <property type="match status" value="1"/>
</dbReference>
<dbReference type="InterPro" id="IPR052337">
    <property type="entry name" value="SAT4-like"/>
</dbReference>
<feature type="transmembrane region" description="Helical" evidence="6">
    <location>
        <begin position="6"/>
        <end position="23"/>
    </location>
</feature>
<feature type="transmembrane region" description="Helical" evidence="6">
    <location>
        <begin position="35"/>
        <end position="60"/>
    </location>
</feature>
<evidence type="ECO:0000313" key="9">
    <source>
        <dbReference type="Proteomes" id="UP000250140"/>
    </source>
</evidence>
<name>A0A8E2EYI0_9PEZI</name>
<feature type="transmembrane region" description="Helical" evidence="6">
    <location>
        <begin position="166"/>
        <end position="184"/>
    </location>
</feature>
<sequence>VVVGVLWAENFLSAIFIGLRFYTRTYVKGKVGWDDYALITTWFLMVMFAAMTTAAAAAGMGRHIEDLTLEEFSNAMFLELIAQVIVAVAIGLAEVVVSLFLMRIVVNGWHKGILWFCIIAMMALSVLLVIAVFAQCTPIQSIWDPRLATKRVCHLNLTLLVKIDCAWATAMDFLLVLLPWIILWNLNMKRKEKITVCISLSLGIFAGACGVIRTAGLDVLSQTTDYLYATSNPVMWTFSEVTTTLICVCIPTIRPFWTYLTDGS</sequence>
<keyword evidence="9" id="KW-1185">Reference proteome</keyword>
<feature type="transmembrane region" description="Helical" evidence="6">
    <location>
        <begin position="196"/>
        <end position="215"/>
    </location>
</feature>
<evidence type="ECO:0000256" key="2">
    <source>
        <dbReference type="ARBA" id="ARBA00022692"/>
    </source>
</evidence>
<evidence type="ECO:0000313" key="8">
    <source>
        <dbReference type="EMBL" id="OCL06998.1"/>
    </source>
</evidence>
<feature type="non-terminal residue" evidence="8">
    <location>
        <position position="264"/>
    </location>
</feature>
<keyword evidence="3 6" id="KW-1133">Transmembrane helix</keyword>
<dbReference type="OrthoDB" id="5417844at2759"/>
<keyword evidence="4 6" id="KW-0472">Membrane</keyword>
<accession>A0A8E2EYI0</accession>
<keyword evidence="2 6" id="KW-0812">Transmembrane</keyword>
<evidence type="ECO:0000256" key="6">
    <source>
        <dbReference type="SAM" id="Phobius"/>
    </source>
</evidence>
<dbReference type="AlphaFoldDB" id="A0A8E2EYI0"/>
<organism evidence="8 9">
    <name type="scientific">Glonium stellatum</name>
    <dbReference type="NCBI Taxonomy" id="574774"/>
    <lineage>
        <taxon>Eukaryota</taxon>
        <taxon>Fungi</taxon>
        <taxon>Dikarya</taxon>
        <taxon>Ascomycota</taxon>
        <taxon>Pezizomycotina</taxon>
        <taxon>Dothideomycetes</taxon>
        <taxon>Pleosporomycetidae</taxon>
        <taxon>Gloniales</taxon>
        <taxon>Gloniaceae</taxon>
        <taxon>Glonium</taxon>
    </lineage>
</organism>
<feature type="transmembrane region" description="Helical" evidence="6">
    <location>
        <begin position="113"/>
        <end position="134"/>
    </location>
</feature>
<dbReference type="Proteomes" id="UP000250140">
    <property type="component" value="Unassembled WGS sequence"/>
</dbReference>
<feature type="non-terminal residue" evidence="8">
    <location>
        <position position="1"/>
    </location>
</feature>
<comment type="similarity">
    <text evidence="5">Belongs to the SAT4 family.</text>
</comment>
<evidence type="ECO:0000256" key="1">
    <source>
        <dbReference type="ARBA" id="ARBA00004141"/>
    </source>
</evidence>
<evidence type="ECO:0000256" key="3">
    <source>
        <dbReference type="ARBA" id="ARBA00022989"/>
    </source>
</evidence>
<proteinExistence type="inferred from homology"/>
<feature type="transmembrane region" description="Helical" evidence="6">
    <location>
        <begin position="235"/>
        <end position="257"/>
    </location>
</feature>
<dbReference type="PANTHER" id="PTHR33048:SF93">
    <property type="entry name" value="INTEGRAL MEMBRANE PROTEIN"/>
    <property type="match status" value="1"/>
</dbReference>
<dbReference type="EMBL" id="KV749938">
    <property type="protein sequence ID" value="OCL06998.1"/>
    <property type="molecule type" value="Genomic_DNA"/>
</dbReference>
<dbReference type="InterPro" id="IPR049326">
    <property type="entry name" value="Rhodopsin_dom_fungi"/>
</dbReference>
<dbReference type="GO" id="GO:0016020">
    <property type="term" value="C:membrane"/>
    <property type="evidence" value="ECO:0007669"/>
    <property type="project" value="UniProtKB-SubCell"/>
</dbReference>